<dbReference type="EMBL" id="PFMR01000321">
    <property type="protein sequence ID" value="PIZ14654.1"/>
    <property type="molecule type" value="Genomic_DNA"/>
</dbReference>
<keyword evidence="2 4" id="KW-0378">Hydrolase</keyword>
<dbReference type="InterPro" id="IPR050792">
    <property type="entry name" value="ADP-ribosylglycohydrolase"/>
</dbReference>
<evidence type="ECO:0000313" key="4">
    <source>
        <dbReference type="EMBL" id="PIZ14654.1"/>
    </source>
</evidence>
<dbReference type="GO" id="GO:0046872">
    <property type="term" value="F:metal ion binding"/>
    <property type="evidence" value="ECO:0007669"/>
    <property type="project" value="UniProtKB-KW"/>
</dbReference>
<feature type="binding site" evidence="3">
    <location>
        <position position="375"/>
    </location>
    <ligand>
        <name>Mg(2+)</name>
        <dbReference type="ChEBI" id="CHEBI:18420"/>
        <label>1</label>
    </ligand>
</feature>
<evidence type="ECO:0000313" key="5">
    <source>
        <dbReference type="Proteomes" id="UP000229307"/>
    </source>
</evidence>
<dbReference type="PANTHER" id="PTHR16222:SF24">
    <property type="entry name" value="ADP-RIBOSYLHYDROLASE ARH3"/>
    <property type="match status" value="1"/>
</dbReference>
<dbReference type="SUPFAM" id="SSF101478">
    <property type="entry name" value="ADP-ribosylglycohydrolase"/>
    <property type="match status" value="1"/>
</dbReference>
<keyword evidence="3" id="KW-0479">Metal-binding</keyword>
<dbReference type="InterPro" id="IPR036705">
    <property type="entry name" value="Ribosyl_crysJ1_sf"/>
</dbReference>
<proteinExistence type="inferred from homology"/>
<organism evidence="4 5">
    <name type="scientific">Candidatus Desantisbacteria bacterium CG_4_10_14_0_8_um_filter_48_22</name>
    <dbReference type="NCBI Taxonomy" id="1974543"/>
    <lineage>
        <taxon>Bacteria</taxon>
        <taxon>Candidatus Desantisiibacteriota</taxon>
    </lineage>
</organism>
<sequence length="436" mass="48906">MAGWTNVQNLLKEELKQRQEEGCDISGFSEMAARAKDDKARAGVYRKLMRLKPKKDFPYKEPSDFNRILRKRPALRRDILPMRFSEEELYDRIYGAWLGRCAGCALGKPVEGWTEENIRIYLKNAAAYPLDNYFPEKSLDKEGTEVKGMCPASTREHIQYMEPDDDINYTTAGLLIAESKGLNFTTSDVGNFWLYSLPFFHVCTAERQAYLNLANGLHIDEVPLFHNPYREWIGAQIRADFWGYASPGKPLQAAELAFREASLSHVKNGIYGEMFVAAMIAAAFSVSSLEEIIRIGSSQIPRTSRLYEAVQDMVKWSAEITSWEGAFKKMMEKYGHYHPVHTINNACIVLLGLLYGKGDFEKTISIAVMCGLDTDCNGATTGSVAGAMLGAKNLPQKWIAPLNDTLSSTVVSGNESLFRAKISDLARRTLKIATTK</sequence>
<dbReference type="InterPro" id="IPR005502">
    <property type="entry name" value="Ribosyl_crysJ1"/>
</dbReference>
<protein>
    <submittedName>
        <fullName evidence="4">ADP-ribosylglycohydrolase family protein</fullName>
    </submittedName>
</protein>
<gene>
    <name evidence="4" type="ORF">COY52_11660</name>
</gene>
<dbReference type="Proteomes" id="UP000229307">
    <property type="component" value="Unassembled WGS sequence"/>
</dbReference>
<dbReference type="GO" id="GO:0016787">
    <property type="term" value="F:hydrolase activity"/>
    <property type="evidence" value="ECO:0007669"/>
    <property type="project" value="UniProtKB-KW"/>
</dbReference>
<feature type="binding site" evidence="3">
    <location>
        <position position="373"/>
    </location>
    <ligand>
        <name>Mg(2+)</name>
        <dbReference type="ChEBI" id="CHEBI:18420"/>
        <label>1</label>
    </ligand>
</feature>
<comment type="caution">
    <text evidence="4">The sequence shown here is derived from an EMBL/GenBank/DDBJ whole genome shotgun (WGS) entry which is preliminary data.</text>
</comment>
<name>A0A2M7S549_9BACT</name>
<evidence type="ECO:0000256" key="1">
    <source>
        <dbReference type="ARBA" id="ARBA00010702"/>
    </source>
</evidence>
<dbReference type="AlphaFoldDB" id="A0A2M7S549"/>
<accession>A0A2M7S549</accession>
<reference evidence="5" key="1">
    <citation type="submission" date="2017-09" db="EMBL/GenBank/DDBJ databases">
        <title>Depth-based differentiation of microbial function through sediment-hosted aquifers and enrichment of novel symbionts in the deep terrestrial subsurface.</title>
        <authorList>
            <person name="Probst A.J."/>
            <person name="Ladd B."/>
            <person name="Jarett J.K."/>
            <person name="Geller-Mcgrath D.E."/>
            <person name="Sieber C.M.K."/>
            <person name="Emerson J.B."/>
            <person name="Anantharaman K."/>
            <person name="Thomas B.C."/>
            <person name="Malmstrom R."/>
            <person name="Stieglmeier M."/>
            <person name="Klingl A."/>
            <person name="Woyke T."/>
            <person name="Ryan C.M."/>
            <person name="Banfield J.F."/>
        </authorList>
    </citation>
    <scope>NUCLEOTIDE SEQUENCE [LARGE SCALE GENOMIC DNA]</scope>
</reference>
<dbReference type="Pfam" id="PF03747">
    <property type="entry name" value="ADP_ribosyl_GH"/>
    <property type="match status" value="1"/>
</dbReference>
<evidence type="ECO:0000256" key="3">
    <source>
        <dbReference type="PIRSR" id="PIRSR605502-1"/>
    </source>
</evidence>
<evidence type="ECO:0000256" key="2">
    <source>
        <dbReference type="ARBA" id="ARBA00022801"/>
    </source>
</evidence>
<dbReference type="PANTHER" id="PTHR16222">
    <property type="entry name" value="ADP-RIBOSYLGLYCOHYDROLASE"/>
    <property type="match status" value="1"/>
</dbReference>
<comment type="cofactor">
    <cofactor evidence="3">
        <name>Mg(2+)</name>
        <dbReference type="ChEBI" id="CHEBI:18420"/>
    </cofactor>
    <text evidence="3">Binds 2 magnesium ions per subunit.</text>
</comment>
<dbReference type="Gene3D" id="1.10.4080.10">
    <property type="entry name" value="ADP-ribosylation/Crystallin J1"/>
    <property type="match status" value="1"/>
</dbReference>
<comment type="similarity">
    <text evidence="1">Belongs to the ADP-ribosylglycohydrolase family.</text>
</comment>
<keyword evidence="3" id="KW-0460">Magnesium</keyword>